<dbReference type="Pfam" id="PF01184">
    <property type="entry name" value="Gpr1_Fun34_YaaH"/>
    <property type="match status" value="1"/>
</dbReference>
<accession>H0E8Y5</accession>
<keyword evidence="5 6" id="KW-0472">Membrane</keyword>
<evidence type="ECO:0000256" key="6">
    <source>
        <dbReference type="SAM" id="Phobius"/>
    </source>
</evidence>
<evidence type="ECO:0000313" key="8">
    <source>
        <dbReference type="Proteomes" id="UP000005143"/>
    </source>
</evidence>
<gene>
    <name evidence="7" type="ORF">PAI11_32990</name>
</gene>
<feature type="transmembrane region" description="Helical" evidence="6">
    <location>
        <begin position="195"/>
        <end position="219"/>
    </location>
</feature>
<evidence type="ECO:0000256" key="5">
    <source>
        <dbReference type="ARBA" id="ARBA00023136"/>
    </source>
</evidence>
<dbReference type="InterPro" id="IPR000791">
    <property type="entry name" value="Gpr1/Fun34/SatP-like"/>
</dbReference>
<dbReference type="GO" id="GO:0015123">
    <property type="term" value="F:acetate transmembrane transporter activity"/>
    <property type="evidence" value="ECO:0007669"/>
    <property type="project" value="TreeGrafter"/>
</dbReference>
<keyword evidence="8" id="KW-1185">Reference proteome</keyword>
<reference evidence="7 8" key="1">
    <citation type="journal article" date="2013" name="Biodegradation">
        <title>Quantitative proteomic analysis of ibuprofen-degrading Patulibacter sp. strain I11.</title>
        <authorList>
            <person name="Almeida B."/>
            <person name="Kjeldal H."/>
            <person name="Lolas I."/>
            <person name="Knudsen A.D."/>
            <person name="Carvalho G."/>
            <person name="Nielsen K.L."/>
            <person name="Barreto Crespo M.T."/>
            <person name="Stensballe A."/>
            <person name="Nielsen J.L."/>
        </authorList>
    </citation>
    <scope>NUCLEOTIDE SEQUENCE [LARGE SCALE GENOMIC DNA]</scope>
    <source>
        <strain evidence="7 8">I11</strain>
    </source>
</reference>
<dbReference type="Proteomes" id="UP000005143">
    <property type="component" value="Unassembled WGS sequence"/>
</dbReference>
<keyword evidence="4 6" id="KW-1133">Transmembrane helix</keyword>
<dbReference type="EMBL" id="AGUD01000248">
    <property type="protein sequence ID" value="EHN09885.1"/>
    <property type="molecule type" value="Genomic_DNA"/>
</dbReference>
<protein>
    <recommendedName>
        <fullName evidence="9">GPR1/FUN34/yaaH family protein</fullName>
    </recommendedName>
</protein>
<comment type="similarity">
    <text evidence="2">Belongs to the acetate uptake transporter (AceTr) (TC 2.A.96) family.</text>
</comment>
<organism evidence="7 8">
    <name type="scientific">Patulibacter medicamentivorans</name>
    <dbReference type="NCBI Taxonomy" id="1097667"/>
    <lineage>
        <taxon>Bacteria</taxon>
        <taxon>Bacillati</taxon>
        <taxon>Actinomycetota</taxon>
        <taxon>Thermoleophilia</taxon>
        <taxon>Solirubrobacterales</taxon>
        <taxon>Patulibacteraceae</taxon>
        <taxon>Patulibacter</taxon>
    </lineage>
</organism>
<feature type="transmembrane region" description="Helical" evidence="6">
    <location>
        <begin position="171"/>
        <end position="189"/>
    </location>
</feature>
<dbReference type="AlphaFoldDB" id="H0E8Y5"/>
<comment type="caution">
    <text evidence="7">The sequence shown here is derived from an EMBL/GenBank/DDBJ whole genome shotgun (WGS) entry which is preliminary data.</text>
</comment>
<sequence length="231" mass="22771">MSTVTAPPPTAAAPPGPSGTATLRLAQQVLSSPERGAGIFFPAAAQGTALILGSLGVALGLLSAANAELFDPAATGIIVPVALSVGAIGIGTGGLWNFRAGSLFAGTLGLMYGTLWLSLGLLLLISAPGLTSAAGPAGFGDAFGSYLVIWSLVSFGLGLASWWVSRAVFGAQVLLAVVLLVLGLGNMAAPGGSGLIHLGGVLGLLDAAAVLYISMALIVNDTAGRDVLPLR</sequence>
<dbReference type="OrthoDB" id="9787939at2"/>
<proteinExistence type="inferred from homology"/>
<evidence type="ECO:0000256" key="1">
    <source>
        <dbReference type="ARBA" id="ARBA00004141"/>
    </source>
</evidence>
<feature type="transmembrane region" description="Helical" evidence="6">
    <location>
        <begin position="143"/>
        <end position="164"/>
    </location>
</feature>
<dbReference type="PANTHER" id="PTHR31123">
    <property type="entry name" value="ACCUMULATION OF DYADS PROTEIN 2-RELATED"/>
    <property type="match status" value="1"/>
</dbReference>
<name>H0E8Y5_9ACTN</name>
<evidence type="ECO:0008006" key="9">
    <source>
        <dbReference type="Google" id="ProtNLM"/>
    </source>
</evidence>
<comment type="subcellular location">
    <subcellularLocation>
        <location evidence="1">Membrane</location>
        <topology evidence="1">Multi-pass membrane protein</topology>
    </subcellularLocation>
</comment>
<dbReference type="NCBIfam" id="NF038013">
    <property type="entry name" value="AceTr_1"/>
    <property type="match status" value="1"/>
</dbReference>
<keyword evidence="3 6" id="KW-0812">Transmembrane</keyword>
<evidence type="ECO:0000313" key="7">
    <source>
        <dbReference type="EMBL" id="EHN09885.1"/>
    </source>
</evidence>
<feature type="transmembrane region" description="Helical" evidence="6">
    <location>
        <begin position="110"/>
        <end position="131"/>
    </location>
</feature>
<evidence type="ECO:0000256" key="2">
    <source>
        <dbReference type="ARBA" id="ARBA00005587"/>
    </source>
</evidence>
<feature type="transmembrane region" description="Helical" evidence="6">
    <location>
        <begin position="77"/>
        <end position="98"/>
    </location>
</feature>
<evidence type="ECO:0000256" key="3">
    <source>
        <dbReference type="ARBA" id="ARBA00022692"/>
    </source>
</evidence>
<dbReference type="InterPro" id="IPR051633">
    <property type="entry name" value="AceTr"/>
</dbReference>
<dbReference type="GO" id="GO:0005886">
    <property type="term" value="C:plasma membrane"/>
    <property type="evidence" value="ECO:0007669"/>
    <property type="project" value="TreeGrafter"/>
</dbReference>
<dbReference type="PANTHER" id="PTHR31123:SF1">
    <property type="entry name" value="ACCUMULATION OF DYADS PROTEIN 2-RELATED"/>
    <property type="match status" value="1"/>
</dbReference>
<evidence type="ECO:0000256" key="4">
    <source>
        <dbReference type="ARBA" id="ARBA00022989"/>
    </source>
</evidence>
<dbReference type="RefSeq" id="WP_007577219.1">
    <property type="nucleotide sequence ID" value="NZ_AGUD01000248.1"/>
</dbReference>
<feature type="transmembrane region" description="Helical" evidence="6">
    <location>
        <begin position="39"/>
        <end position="65"/>
    </location>
</feature>